<evidence type="ECO:0000313" key="2">
    <source>
        <dbReference type="EMBL" id="EIL88575.1"/>
    </source>
</evidence>
<sequence length="278" mass="31655">MSAQLQPLSPTRGYIGGGNIAGILGLSPFKSPLDEYLTITGDEAEISDAQREFFDDRRDLEPWAAKKFTRRTGLAIVRTNERYDDPQFPWAKAEIDFEPEGDCNGETKTVHPNAVSAWGDPDAGDEPPLYVTAQAMWGLGVTDRQLCYVQALIGFDDQRIYRVERDDELIAEIRRQAHDFWRFHVIPRRPPPPTNVDDLLRLYPRSTGRDVEADTDIRDTLEALCAERQALKLHTARKEVHEYAIKAFMRDATTLTVHGQSVATWKQRADGVRTFRIR</sequence>
<keyword evidence="3" id="KW-1185">Reference proteome</keyword>
<organism evidence="2 3">
    <name type="scientific">Rhodanobacter fulvus Jip2</name>
    <dbReference type="NCBI Taxonomy" id="1163408"/>
    <lineage>
        <taxon>Bacteria</taxon>
        <taxon>Pseudomonadati</taxon>
        <taxon>Pseudomonadota</taxon>
        <taxon>Gammaproteobacteria</taxon>
        <taxon>Lysobacterales</taxon>
        <taxon>Rhodanobacteraceae</taxon>
        <taxon>Rhodanobacter</taxon>
    </lineage>
</organism>
<protein>
    <recommendedName>
        <fullName evidence="1">YqaJ viral recombinase domain-containing protein</fullName>
    </recommendedName>
</protein>
<dbReference type="AlphaFoldDB" id="I4VMY4"/>
<evidence type="ECO:0000259" key="1">
    <source>
        <dbReference type="Pfam" id="PF09588"/>
    </source>
</evidence>
<evidence type="ECO:0000313" key="3">
    <source>
        <dbReference type="Proteomes" id="UP000004210"/>
    </source>
</evidence>
<comment type="caution">
    <text evidence="2">The sequence shown here is derived from an EMBL/GenBank/DDBJ whole genome shotgun (WGS) entry which is preliminary data.</text>
</comment>
<gene>
    <name evidence="2" type="ORF">UU9_12528</name>
</gene>
<dbReference type="InterPro" id="IPR011604">
    <property type="entry name" value="PDDEXK-like_dom_sf"/>
</dbReference>
<dbReference type="InterPro" id="IPR011335">
    <property type="entry name" value="Restrct_endonuc-II-like"/>
</dbReference>
<accession>I4VMY4</accession>
<dbReference type="SUPFAM" id="SSF52980">
    <property type="entry name" value="Restriction endonuclease-like"/>
    <property type="match status" value="1"/>
</dbReference>
<dbReference type="EMBL" id="AJXU01000051">
    <property type="protein sequence ID" value="EIL88575.1"/>
    <property type="molecule type" value="Genomic_DNA"/>
</dbReference>
<dbReference type="Gene3D" id="3.90.320.10">
    <property type="match status" value="1"/>
</dbReference>
<dbReference type="RefSeq" id="WP_007082135.1">
    <property type="nucleotide sequence ID" value="NZ_AJXU01000051.1"/>
</dbReference>
<reference evidence="2 3" key="1">
    <citation type="journal article" date="2012" name="J. Bacteriol.">
        <title>Genome sequences for six rhodanobacter strains, isolated from soils and the terrestrial subsurface, with variable denitrification capabilities.</title>
        <authorList>
            <person name="Kostka J.E."/>
            <person name="Green S.J."/>
            <person name="Rishishwar L."/>
            <person name="Prakash O."/>
            <person name="Katz L.S."/>
            <person name="Marino-Ramirez L."/>
            <person name="Jordan I.K."/>
            <person name="Munk C."/>
            <person name="Ivanova N."/>
            <person name="Mikhailova N."/>
            <person name="Watson D.B."/>
            <person name="Brown S.D."/>
            <person name="Palumbo A.V."/>
            <person name="Brooks S.C."/>
        </authorList>
    </citation>
    <scope>NUCLEOTIDE SEQUENCE [LARGE SCALE GENOMIC DNA]</scope>
    <source>
        <strain evidence="3">Jip2T</strain>
    </source>
</reference>
<dbReference type="Pfam" id="PF09588">
    <property type="entry name" value="YqaJ"/>
    <property type="match status" value="1"/>
</dbReference>
<dbReference type="InterPro" id="IPR019080">
    <property type="entry name" value="YqaJ_viral_recombinase"/>
</dbReference>
<dbReference type="PATRIC" id="fig|1163408.3.peg.2556"/>
<proteinExistence type="predicted"/>
<dbReference type="OrthoDB" id="46225at2"/>
<feature type="domain" description="YqaJ viral recombinase" evidence="1">
    <location>
        <begin position="12"/>
        <end position="144"/>
    </location>
</feature>
<dbReference type="STRING" id="1163408.UU9_12528"/>
<dbReference type="eggNOG" id="COG5377">
    <property type="taxonomic scope" value="Bacteria"/>
</dbReference>
<name>I4VMY4_9GAMM</name>
<dbReference type="Proteomes" id="UP000004210">
    <property type="component" value="Unassembled WGS sequence"/>
</dbReference>